<keyword evidence="15" id="KW-1185">Reference proteome</keyword>
<dbReference type="RefSeq" id="XP_053529518.1">
    <property type="nucleotide sequence ID" value="XM_053673543.1"/>
</dbReference>
<evidence type="ECO:0000256" key="9">
    <source>
        <dbReference type="ARBA" id="ARBA00023207"/>
    </source>
</evidence>
<evidence type="ECO:0000256" key="1">
    <source>
        <dbReference type="ARBA" id="ARBA00004609"/>
    </source>
</evidence>
<protein>
    <submittedName>
        <fullName evidence="16">Glypican-5 isoform X4</fullName>
    </submittedName>
</protein>
<accession>A0A9F7TCE3</accession>
<comment type="similarity">
    <text evidence="2 11">Belongs to the glypican family.</text>
</comment>
<dbReference type="GO" id="GO:0005886">
    <property type="term" value="C:plasma membrane"/>
    <property type="evidence" value="ECO:0007669"/>
    <property type="project" value="UniProtKB-SubCell"/>
</dbReference>
<evidence type="ECO:0000256" key="6">
    <source>
        <dbReference type="ARBA" id="ARBA00022974"/>
    </source>
</evidence>
<dbReference type="PROSITE" id="PS01207">
    <property type="entry name" value="GLYPICAN"/>
    <property type="match status" value="1"/>
</dbReference>
<dbReference type="GO" id="GO:0098552">
    <property type="term" value="C:side of membrane"/>
    <property type="evidence" value="ECO:0007669"/>
    <property type="project" value="UniProtKB-KW"/>
</dbReference>
<keyword evidence="5 14" id="KW-0732">Signal</keyword>
<dbReference type="PANTHER" id="PTHR10822">
    <property type="entry name" value="GLYPICAN"/>
    <property type="match status" value="1"/>
</dbReference>
<feature type="chain" id="PRO_5039892544" evidence="14">
    <location>
        <begin position="28"/>
        <end position="534"/>
    </location>
</feature>
<evidence type="ECO:0000313" key="16">
    <source>
        <dbReference type="RefSeq" id="XP_053529518.1"/>
    </source>
</evidence>
<evidence type="ECO:0000256" key="8">
    <source>
        <dbReference type="ARBA" id="ARBA00023180"/>
    </source>
</evidence>
<dbReference type="InterPro" id="IPR019803">
    <property type="entry name" value="Glypican_CS"/>
</dbReference>
<dbReference type="GO" id="GO:0009986">
    <property type="term" value="C:cell surface"/>
    <property type="evidence" value="ECO:0007669"/>
    <property type="project" value="TreeGrafter"/>
</dbReference>
<reference evidence="15" key="1">
    <citation type="journal article" date="2016" name="Nat. Commun.">
        <title>The channel catfish genome sequence provides insights into the evolution of scale formation in teleosts.</title>
        <authorList>
            <person name="Liu Z."/>
            <person name="Liu S."/>
            <person name="Yao J."/>
            <person name="Bao L."/>
            <person name="Zhang J."/>
            <person name="Li Y."/>
            <person name="Jiang C."/>
            <person name="Sun L."/>
            <person name="Wang R."/>
            <person name="Zhang Y."/>
            <person name="Zhou T."/>
            <person name="Zeng Q."/>
            <person name="Fu Q."/>
            <person name="Gao S."/>
            <person name="Li N."/>
            <person name="Koren S."/>
            <person name="Jiang Y."/>
            <person name="Zimin A."/>
            <person name="Xu P."/>
            <person name="Phillippy A.M."/>
            <person name="Geng X."/>
            <person name="Song L."/>
            <person name="Sun F."/>
            <person name="Li C."/>
            <person name="Wang X."/>
            <person name="Chen A."/>
            <person name="Jin Y."/>
            <person name="Yuan Z."/>
            <person name="Yang Y."/>
            <person name="Tan S."/>
            <person name="Peatman E."/>
            <person name="Lu J."/>
            <person name="Qin Z."/>
            <person name="Dunham R."/>
            <person name="Li Z."/>
            <person name="Sonstegard T."/>
            <person name="Feng J."/>
            <person name="Danzmann R.G."/>
            <person name="Schroeder S."/>
            <person name="Scheffler B."/>
            <person name="Duke M.V."/>
            <person name="Ballard L."/>
            <person name="Kucuktas H."/>
            <person name="Kaltenboeck L."/>
            <person name="Liu H."/>
            <person name="Armbruster J."/>
            <person name="Xie Y."/>
            <person name="Kirby M.L."/>
            <person name="Tian Y."/>
            <person name="Flanagan M.E."/>
            <person name="Mu W."/>
            <person name="Waldbieser G.C."/>
        </authorList>
    </citation>
    <scope>NUCLEOTIDE SEQUENCE [LARGE SCALE GENOMIC DNA]</scope>
    <source>
        <strain evidence="15">SDA103</strain>
    </source>
</reference>
<comment type="subcellular location">
    <subcellularLocation>
        <location evidence="1 12">Cell membrane</location>
        <topology evidence="1 12">Lipid-anchor</topology>
        <topology evidence="1 12">GPI-anchor</topology>
    </subcellularLocation>
</comment>
<proteinExistence type="inferred from homology"/>
<name>A0A9F7TCE3_ICTPU</name>
<keyword evidence="10 12" id="KW-0449">Lipoprotein</keyword>
<evidence type="ECO:0000256" key="5">
    <source>
        <dbReference type="ARBA" id="ARBA00022729"/>
    </source>
</evidence>
<dbReference type="CTD" id="100006305"/>
<evidence type="ECO:0000256" key="10">
    <source>
        <dbReference type="ARBA" id="ARBA00023288"/>
    </source>
</evidence>
<evidence type="ECO:0000256" key="14">
    <source>
        <dbReference type="SAM" id="SignalP"/>
    </source>
</evidence>
<evidence type="ECO:0000256" key="2">
    <source>
        <dbReference type="ARBA" id="ARBA00010260"/>
    </source>
</evidence>
<dbReference type="GO" id="GO:0016477">
    <property type="term" value="P:cell migration"/>
    <property type="evidence" value="ECO:0007669"/>
    <property type="project" value="TreeGrafter"/>
</dbReference>
<dbReference type="GO" id="GO:0005576">
    <property type="term" value="C:extracellular region"/>
    <property type="evidence" value="ECO:0007669"/>
    <property type="project" value="TreeGrafter"/>
</dbReference>
<dbReference type="Pfam" id="PF01153">
    <property type="entry name" value="Glypican"/>
    <property type="match status" value="1"/>
</dbReference>
<keyword evidence="7 12" id="KW-0472">Membrane</keyword>
<keyword evidence="6 12" id="KW-0654">Proteoglycan</keyword>
<dbReference type="GeneID" id="108280917"/>
<evidence type="ECO:0000256" key="13">
    <source>
        <dbReference type="SAM" id="MobiDB-lite"/>
    </source>
</evidence>
<evidence type="ECO:0000256" key="4">
    <source>
        <dbReference type="ARBA" id="ARBA00022622"/>
    </source>
</evidence>
<evidence type="ECO:0000256" key="11">
    <source>
        <dbReference type="RuleBase" id="RU003518"/>
    </source>
</evidence>
<organism evidence="15 16">
    <name type="scientific">Ictalurus punctatus</name>
    <name type="common">Channel catfish</name>
    <name type="synonym">Silurus punctatus</name>
    <dbReference type="NCBI Taxonomy" id="7998"/>
    <lineage>
        <taxon>Eukaryota</taxon>
        <taxon>Metazoa</taxon>
        <taxon>Chordata</taxon>
        <taxon>Craniata</taxon>
        <taxon>Vertebrata</taxon>
        <taxon>Euteleostomi</taxon>
        <taxon>Actinopterygii</taxon>
        <taxon>Neopterygii</taxon>
        <taxon>Teleostei</taxon>
        <taxon>Ostariophysi</taxon>
        <taxon>Siluriformes</taxon>
        <taxon>Ictaluridae</taxon>
        <taxon>Ictalurus</taxon>
    </lineage>
</organism>
<keyword evidence="8" id="KW-0325">Glycoprotein</keyword>
<keyword evidence="9 12" id="KW-0357">Heparan sulfate</keyword>
<evidence type="ECO:0000256" key="12">
    <source>
        <dbReference type="RuleBase" id="RU003519"/>
    </source>
</evidence>
<evidence type="ECO:0000313" key="15">
    <source>
        <dbReference type="Proteomes" id="UP000221080"/>
    </source>
</evidence>
<dbReference type="PANTHER" id="PTHR10822:SF19">
    <property type="entry name" value="GLYPICAN-5"/>
    <property type="match status" value="1"/>
</dbReference>
<evidence type="ECO:0000256" key="7">
    <source>
        <dbReference type="ARBA" id="ARBA00023136"/>
    </source>
</evidence>
<reference evidence="16" key="2">
    <citation type="submission" date="2025-08" db="UniProtKB">
        <authorList>
            <consortium name="RefSeq"/>
        </authorList>
    </citation>
    <scope>IDENTIFICATION</scope>
    <source>
        <tissue evidence="16">Blood</tissue>
    </source>
</reference>
<keyword evidence="3" id="KW-1003">Cell membrane</keyword>
<feature type="compositionally biased region" description="Polar residues" evidence="13">
    <location>
        <begin position="479"/>
        <end position="488"/>
    </location>
</feature>
<keyword evidence="4 12" id="KW-0336">GPI-anchor</keyword>
<dbReference type="Proteomes" id="UP000221080">
    <property type="component" value="Chromosome 20"/>
</dbReference>
<sequence>MSRGLFPRVNVCWIAALLLGNLAVASAARAHTCSEVKTAFQLRQIGPLKWVPEAPTTDVNLLVCKHVGPSCCTRKMEESYKVAAVRDTVQNIRSYTFELKFLISGHADAFQDTYQSLFTFSQGHLTSLFESTFTSLSSRIAPHVTSLFSSLSNFIQDTASISVDAAVYRFYDHLFPLVHSHIIKPGIAEDNNLSECLRATRQDVNPFGHHAQAMAEDLADAMQAARALTRAFVMGEDLMNVTEVAPLTNECARALLKMQYCPHCQGLTLIRPCPEFCLNVMRGCLANVAELDMPWRHYVAILEDLTHTVAGEHSVELALLRVRGHVNEAILYAQLHEARISATVDKVCGESVAEAQSTHPTTAKMIPTVTLAPEPMANQSDSNVMKQPGRLSHLRSYKGRVVGNGVLAQRQNPEVRVIGPDAMLAAVKERLEHFNQEVQRHMPGLGHRDSFGDLGSGEDSSGECDDEDGCQGSGEDTSKSSNTDSNVDTEVVVKSPPHEAPVGRFIPKLNSGAHLVLPSFTTLIFILGQQWTLT</sequence>
<feature type="signal peptide" evidence="14">
    <location>
        <begin position="1"/>
        <end position="27"/>
    </location>
</feature>
<dbReference type="GO" id="GO:1905475">
    <property type="term" value="P:regulation of protein localization to membrane"/>
    <property type="evidence" value="ECO:0007669"/>
    <property type="project" value="TreeGrafter"/>
</dbReference>
<gene>
    <name evidence="16" type="primary">gpc5c</name>
</gene>
<dbReference type="GO" id="GO:0090263">
    <property type="term" value="P:positive regulation of canonical Wnt signaling pathway"/>
    <property type="evidence" value="ECO:0007669"/>
    <property type="project" value="TreeGrafter"/>
</dbReference>
<comment type="function">
    <text evidence="12">Cell surface proteoglycan.</text>
</comment>
<feature type="compositionally biased region" description="Acidic residues" evidence="13">
    <location>
        <begin position="460"/>
        <end position="469"/>
    </location>
</feature>
<dbReference type="InterPro" id="IPR001863">
    <property type="entry name" value="Glypican"/>
</dbReference>
<feature type="compositionally biased region" description="Basic and acidic residues" evidence="13">
    <location>
        <begin position="441"/>
        <end position="451"/>
    </location>
</feature>
<feature type="region of interest" description="Disordered" evidence="13">
    <location>
        <begin position="441"/>
        <end position="500"/>
    </location>
</feature>
<dbReference type="AlphaFoldDB" id="A0A9F7TCE3"/>
<evidence type="ECO:0000256" key="3">
    <source>
        <dbReference type="ARBA" id="ARBA00022475"/>
    </source>
</evidence>